<gene>
    <name evidence="3" type="ORF">EDB95_1019</name>
</gene>
<feature type="transmembrane region" description="Helical" evidence="1">
    <location>
        <begin position="47"/>
        <end position="67"/>
    </location>
</feature>
<comment type="caution">
    <text evidence="3">The sequence shown here is derived from an EMBL/GenBank/DDBJ whole genome shotgun (WGS) entry which is preliminary data.</text>
</comment>
<keyword evidence="1" id="KW-0472">Membrane</keyword>
<dbReference type="GO" id="GO:0016746">
    <property type="term" value="F:acyltransferase activity"/>
    <property type="evidence" value="ECO:0007669"/>
    <property type="project" value="UniProtKB-KW"/>
</dbReference>
<feature type="transmembrane region" description="Helical" evidence="1">
    <location>
        <begin position="79"/>
        <end position="99"/>
    </location>
</feature>
<dbReference type="OrthoDB" id="9788724at2"/>
<dbReference type="Pfam" id="PF07786">
    <property type="entry name" value="HGSNAT_cat"/>
    <property type="match status" value="1"/>
</dbReference>
<feature type="transmembrane region" description="Helical" evidence="1">
    <location>
        <begin position="9"/>
        <end position="27"/>
    </location>
</feature>
<accession>A0A4V3GLL2</accession>
<dbReference type="AlphaFoldDB" id="A0A4V3GLL2"/>
<dbReference type="PANTHER" id="PTHR31061:SF24">
    <property type="entry name" value="LD22376P"/>
    <property type="match status" value="1"/>
</dbReference>
<evidence type="ECO:0000313" key="4">
    <source>
        <dbReference type="Proteomes" id="UP000294498"/>
    </source>
</evidence>
<evidence type="ECO:0000259" key="2">
    <source>
        <dbReference type="Pfam" id="PF07786"/>
    </source>
</evidence>
<protein>
    <submittedName>
        <fullName evidence="3">Putative acyltransferase</fullName>
    </submittedName>
</protein>
<keyword evidence="1" id="KW-1133">Transmembrane helix</keyword>
<feature type="domain" description="Heparan-alpha-glucosaminide N-acetyltransferase catalytic" evidence="2">
    <location>
        <begin position="4"/>
        <end position="225"/>
    </location>
</feature>
<feature type="transmembrane region" description="Helical" evidence="1">
    <location>
        <begin position="293"/>
        <end position="311"/>
    </location>
</feature>
<feature type="transmembrane region" description="Helical" evidence="1">
    <location>
        <begin position="142"/>
        <end position="161"/>
    </location>
</feature>
<proteinExistence type="predicted"/>
<keyword evidence="1" id="KW-0812">Transmembrane</keyword>
<sequence>MRERYYSLDVFRGATLVLMILVNNQAGKFVYTPLDHAPWNGCTPTDLVFPFFLFAMGNAFAFVLPRLEQAGPGAFLKKVVWRSFLIFLIGYLLNWAPFFEWKDDHLVFRAIGQIRVMGVLQRLALCYLIGAFLLYYLKPKGAFVAVVAILLLYWWACYAFGTPGDPYSLQGYFGLKVDKAVFGEALLYHGEGVPFDPEGLMSTLPAVGNMVFGYFVGNYILTKGKTYEMLSNLFVAGCVFAVLGLCWDLVFPINKKIWTSSYVLYTVGLAILSLSVLVFVIEFRGWKGGWTKFFDVFGKNPLFLYILSSFFPKLQRLIRWDDIDPVDGKPIHTAPLGWFYNHVCYPLAIDKRAAAVMYAVTLIALYWVVAYYLDKKKKYIRV</sequence>
<feature type="transmembrane region" description="Helical" evidence="1">
    <location>
        <begin position="200"/>
        <end position="221"/>
    </location>
</feature>
<feature type="transmembrane region" description="Helical" evidence="1">
    <location>
        <begin position="119"/>
        <end position="137"/>
    </location>
</feature>
<keyword evidence="3" id="KW-0012">Acyltransferase</keyword>
<keyword evidence="3" id="KW-0808">Transferase</keyword>
<evidence type="ECO:0000313" key="3">
    <source>
        <dbReference type="EMBL" id="TDX00003.1"/>
    </source>
</evidence>
<feature type="transmembrane region" description="Helical" evidence="1">
    <location>
        <begin position="233"/>
        <end position="250"/>
    </location>
</feature>
<feature type="transmembrane region" description="Helical" evidence="1">
    <location>
        <begin position="355"/>
        <end position="373"/>
    </location>
</feature>
<dbReference type="PANTHER" id="PTHR31061">
    <property type="entry name" value="LD22376P"/>
    <property type="match status" value="1"/>
</dbReference>
<organism evidence="3 4">
    <name type="scientific">Dinghuibacter silviterrae</name>
    <dbReference type="NCBI Taxonomy" id="1539049"/>
    <lineage>
        <taxon>Bacteria</taxon>
        <taxon>Pseudomonadati</taxon>
        <taxon>Bacteroidota</taxon>
        <taxon>Chitinophagia</taxon>
        <taxon>Chitinophagales</taxon>
        <taxon>Chitinophagaceae</taxon>
        <taxon>Dinghuibacter</taxon>
    </lineage>
</organism>
<feature type="transmembrane region" description="Helical" evidence="1">
    <location>
        <begin position="262"/>
        <end position="281"/>
    </location>
</feature>
<name>A0A4V3GLL2_9BACT</name>
<dbReference type="EMBL" id="SODV01000001">
    <property type="protein sequence ID" value="TDX00003.1"/>
    <property type="molecule type" value="Genomic_DNA"/>
</dbReference>
<dbReference type="RefSeq" id="WP_133991189.1">
    <property type="nucleotide sequence ID" value="NZ_SODV01000001.1"/>
</dbReference>
<keyword evidence="4" id="KW-1185">Reference proteome</keyword>
<evidence type="ECO:0000256" key="1">
    <source>
        <dbReference type="SAM" id="Phobius"/>
    </source>
</evidence>
<reference evidence="3 4" key="1">
    <citation type="submission" date="2019-03" db="EMBL/GenBank/DDBJ databases">
        <title>Genomic Encyclopedia of Type Strains, Phase IV (KMG-IV): sequencing the most valuable type-strain genomes for metagenomic binning, comparative biology and taxonomic classification.</title>
        <authorList>
            <person name="Goeker M."/>
        </authorList>
    </citation>
    <scope>NUCLEOTIDE SEQUENCE [LARGE SCALE GENOMIC DNA]</scope>
    <source>
        <strain evidence="3 4">DSM 100059</strain>
    </source>
</reference>
<dbReference type="Proteomes" id="UP000294498">
    <property type="component" value="Unassembled WGS sequence"/>
</dbReference>
<dbReference type="InterPro" id="IPR012429">
    <property type="entry name" value="HGSNAT_cat"/>
</dbReference>